<dbReference type="EMBL" id="JBFDAA010000003">
    <property type="protein sequence ID" value="KAL1138542.1"/>
    <property type="molecule type" value="Genomic_DNA"/>
</dbReference>
<protein>
    <submittedName>
        <fullName evidence="1">Uncharacterized protein</fullName>
    </submittedName>
</protein>
<dbReference type="Proteomes" id="UP001558652">
    <property type="component" value="Unassembled WGS sequence"/>
</dbReference>
<dbReference type="Pfam" id="PF12494">
    <property type="entry name" value="DUF3695"/>
    <property type="match status" value="1"/>
</dbReference>
<evidence type="ECO:0000313" key="2">
    <source>
        <dbReference type="Proteomes" id="UP001558652"/>
    </source>
</evidence>
<sequence length="189" mass="21602">MGPPTAKTVVVRNLLPWPQIKDEENFKEPLIKPGFEYDWFTKVPTGDRLYNQLTLSIIRKDHRMKQPHAPKDSLDISMSSVYDHSNQAFQGKSEVLRQPDTAGREWYRLHRNVRVLPIPRPARDQLDDEIADMPHSNSIRPGTRFFGVKIGGEDKKMSPFSVKMGISSIHGYSTAPGYSRKPDGTYYST</sequence>
<comment type="caution">
    <text evidence="1">The sequence shown here is derived from an EMBL/GenBank/DDBJ whole genome shotgun (WGS) entry which is preliminary data.</text>
</comment>
<keyword evidence="2" id="KW-1185">Reference proteome</keyword>
<gene>
    <name evidence="1" type="ORF">AAG570_008605</name>
</gene>
<dbReference type="AlphaFoldDB" id="A0ABD0YRG3"/>
<name>A0ABD0YRG3_9HEMI</name>
<accession>A0ABD0YRG3</accession>
<organism evidence="1 2">
    <name type="scientific">Ranatra chinensis</name>
    <dbReference type="NCBI Taxonomy" id="642074"/>
    <lineage>
        <taxon>Eukaryota</taxon>
        <taxon>Metazoa</taxon>
        <taxon>Ecdysozoa</taxon>
        <taxon>Arthropoda</taxon>
        <taxon>Hexapoda</taxon>
        <taxon>Insecta</taxon>
        <taxon>Pterygota</taxon>
        <taxon>Neoptera</taxon>
        <taxon>Paraneoptera</taxon>
        <taxon>Hemiptera</taxon>
        <taxon>Heteroptera</taxon>
        <taxon>Panheteroptera</taxon>
        <taxon>Nepomorpha</taxon>
        <taxon>Nepidae</taxon>
        <taxon>Ranatrinae</taxon>
        <taxon>Ranatra</taxon>
    </lineage>
</organism>
<reference evidence="1 2" key="1">
    <citation type="submission" date="2024-07" db="EMBL/GenBank/DDBJ databases">
        <title>Chromosome-level genome assembly of the water stick insect Ranatra chinensis (Heteroptera: Nepidae).</title>
        <authorList>
            <person name="Liu X."/>
        </authorList>
    </citation>
    <scope>NUCLEOTIDE SEQUENCE [LARGE SCALE GENOMIC DNA]</scope>
    <source>
        <strain evidence="1">Cailab_2021Rc</strain>
        <tissue evidence="1">Muscle</tissue>
    </source>
</reference>
<evidence type="ECO:0000313" key="1">
    <source>
        <dbReference type="EMBL" id="KAL1138542.1"/>
    </source>
</evidence>
<proteinExistence type="predicted"/>
<dbReference type="InterPro" id="IPR022179">
    <property type="entry name" value="CFAP276"/>
</dbReference>